<feature type="compositionally biased region" description="Low complexity" evidence="2">
    <location>
        <begin position="8"/>
        <end position="23"/>
    </location>
</feature>
<feature type="region of interest" description="Disordered" evidence="2">
    <location>
        <begin position="287"/>
        <end position="307"/>
    </location>
</feature>
<feature type="coiled-coil region" evidence="1">
    <location>
        <begin position="116"/>
        <end position="147"/>
    </location>
</feature>
<dbReference type="EMBL" id="WJQU01000001">
    <property type="protein sequence ID" value="KAJ6647775.1"/>
    <property type="molecule type" value="Genomic_DNA"/>
</dbReference>
<dbReference type="AlphaFoldDB" id="A0A9Q0NCH7"/>
<feature type="compositionally biased region" description="Polar residues" evidence="2">
    <location>
        <begin position="71"/>
        <end position="81"/>
    </location>
</feature>
<evidence type="ECO:0000313" key="4">
    <source>
        <dbReference type="Proteomes" id="UP001151699"/>
    </source>
</evidence>
<protein>
    <submittedName>
        <fullName evidence="3">Uncharacterized protein</fullName>
    </submittedName>
</protein>
<evidence type="ECO:0000256" key="1">
    <source>
        <dbReference type="SAM" id="Coils"/>
    </source>
</evidence>
<evidence type="ECO:0000313" key="3">
    <source>
        <dbReference type="EMBL" id="KAJ6647775.1"/>
    </source>
</evidence>
<feature type="region of interest" description="Disordered" evidence="2">
    <location>
        <begin position="248"/>
        <end position="270"/>
    </location>
</feature>
<feature type="region of interest" description="Disordered" evidence="2">
    <location>
        <begin position="371"/>
        <end position="397"/>
    </location>
</feature>
<comment type="caution">
    <text evidence="3">The sequence shown here is derived from an EMBL/GenBank/DDBJ whole genome shotgun (WGS) entry which is preliminary data.</text>
</comment>
<feature type="region of interest" description="Disordered" evidence="2">
    <location>
        <begin position="1"/>
        <end position="23"/>
    </location>
</feature>
<accession>A0A9Q0NCH7</accession>
<name>A0A9Q0NCH7_9DIPT</name>
<proteinExistence type="predicted"/>
<feature type="region of interest" description="Disordered" evidence="2">
    <location>
        <begin position="173"/>
        <end position="194"/>
    </location>
</feature>
<keyword evidence="4" id="KW-1185">Reference proteome</keyword>
<reference evidence="3" key="1">
    <citation type="submission" date="2022-07" db="EMBL/GenBank/DDBJ databases">
        <authorList>
            <person name="Trinca V."/>
            <person name="Uliana J.V.C."/>
            <person name="Torres T.T."/>
            <person name="Ward R.J."/>
            <person name="Monesi N."/>
        </authorList>
    </citation>
    <scope>NUCLEOTIDE SEQUENCE</scope>
    <source>
        <strain evidence="3">HSMRA1968</strain>
        <tissue evidence="3">Whole embryos</tissue>
    </source>
</reference>
<gene>
    <name evidence="3" type="ORF">Bhyg_02998</name>
</gene>
<feature type="compositionally biased region" description="Basic and acidic residues" evidence="2">
    <location>
        <begin position="251"/>
        <end position="270"/>
    </location>
</feature>
<feature type="non-terminal residue" evidence="3">
    <location>
        <position position="520"/>
    </location>
</feature>
<keyword evidence="1" id="KW-0175">Coiled coil</keyword>
<evidence type="ECO:0000256" key="2">
    <source>
        <dbReference type="SAM" id="MobiDB-lite"/>
    </source>
</evidence>
<feature type="region of interest" description="Disordered" evidence="2">
    <location>
        <begin position="48"/>
        <end position="84"/>
    </location>
</feature>
<sequence length="520" mass="61063">MSLITEVNLTNSTSNSIRTSNPPQLQFQEPLQLSMPKPIYEIETPSDEPIRIPRRNPIDEPMDLSRRINPIQPNTFDSGSGPSVKRARLHDEMIIEIRDNVRNMKTWFDRFDPKTVDKLKSEMKDKINQLEEERNSWAQYATKKEEEVEKLGTELSAGKVQLEMAKNMSFGFAEKEGELTQERKSHEDKENEWKKVKEEMALKIARMEEELHQVRTNYQNKEKSEKNKEEEWKKANEEMALNIAGTEEELHEERKNHQNMEKAWQEQKAKSENEVLEVALELAEKDGELTEERRNNQNKEKEWKKEKEEMALKMTRIEEELRQEGMTTDTQSNCYRNVEVEFDSFKTNVARMVPQLHNRIKELEQSIEITAKESEKRSAEPSDIWHEEKSEEQSGILHEEKLEGQSEQIQSTKPEEFPASSKVFVSDDPIVRKRREDLLKLEFAWVKFGRAKKSLYFPAFIHPKDKDGVNRAQKISANGYVSNAKSEFFDSQKNIPEENKGTEQLRFLSKFNHNFSCSFK</sequence>
<dbReference type="Proteomes" id="UP001151699">
    <property type="component" value="Chromosome A"/>
</dbReference>
<organism evidence="3 4">
    <name type="scientific">Pseudolycoriella hygida</name>
    <dbReference type="NCBI Taxonomy" id="35572"/>
    <lineage>
        <taxon>Eukaryota</taxon>
        <taxon>Metazoa</taxon>
        <taxon>Ecdysozoa</taxon>
        <taxon>Arthropoda</taxon>
        <taxon>Hexapoda</taxon>
        <taxon>Insecta</taxon>
        <taxon>Pterygota</taxon>
        <taxon>Neoptera</taxon>
        <taxon>Endopterygota</taxon>
        <taxon>Diptera</taxon>
        <taxon>Nematocera</taxon>
        <taxon>Sciaroidea</taxon>
        <taxon>Sciaridae</taxon>
        <taxon>Pseudolycoriella</taxon>
    </lineage>
</organism>